<dbReference type="InterPro" id="IPR050708">
    <property type="entry name" value="T6SS_VgrG/RHS"/>
</dbReference>
<reference evidence="2 3" key="1">
    <citation type="submission" date="2023-10" db="EMBL/GenBank/DDBJ databases">
        <title>Pseudomonas otitidis isolated from a paediatric patient with cystic fibrosis in Chile.</title>
        <authorList>
            <person name="Amsteins-Romero L."/>
            <person name="Opazo-Capurro A."/>
            <person name="Matus-Kohler M."/>
            <person name="Gonzalez-Rocha G."/>
        </authorList>
    </citation>
    <scope>NUCLEOTIDE SEQUENCE [LARGE SCALE GENOMIC DNA]</scope>
    <source>
        <strain evidence="2 3">P-714</strain>
    </source>
</reference>
<evidence type="ECO:0000313" key="3">
    <source>
        <dbReference type="Proteomes" id="UP001273935"/>
    </source>
</evidence>
<proteinExistence type="predicted"/>
<dbReference type="InterPro" id="IPR022385">
    <property type="entry name" value="Rhs_assc_core"/>
</dbReference>
<dbReference type="PRINTS" id="PR00394">
    <property type="entry name" value="RHSPROTEIN"/>
</dbReference>
<dbReference type="NCBIfam" id="TIGR03696">
    <property type="entry name" value="Rhs_assc_core"/>
    <property type="match status" value="1"/>
</dbReference>
<organism evidence="2 3">
    <name type="scientific">Metapseudomonas otitidis</name>
    <dbReference type="NCBI Taxonomy" id="319939"/>
    <lineage>
        <taxon>Bacteria</taxon>
        <taxon>Pseudomonadati</taxon>
        <taxon>Pseudomonadota</taxon>
        <taxon>Gammaproteobacteria</taxon>
        <taxon>Pseudomonadales</taxon>
        <taxon>Pseudomonadaceae</taxon>
        <taxon>Metapseudomonas</taxon>
    </lineage>
</organism>
<dbReference type="EMBL" id="JAWJUL010000079">
    <property type="protein sequence ID" value="MDV3441547.1"/>
    <property type="molecule type" value="Genomic_DNA"/>
</dbReference>
<dbReference type="PANTHER" id="PTHR32305:SF15">
    <property type="entry name" value="PROTEIN RHSA-RELATED"/>
    <property type="match status" value="1"/>
</dbReference>
<protein>
    <submittedName>
        <fullName evidence="2">RHS repeat-associated core domain-containing protein</fullName>
    </submittedName>
</protein>
<dbReference type="InterPro" id="IPR054246">
    <property type="entry name" value="DUF6973"/>
</dbReference>
<dbReference type="Proteomes" id="UP001273935">
    <property type="component" value="Unassembled WGS sequence"/>
</dbReference>
<dbReference type="Pfam" id="PF22322">
    <property type="entry name" value="DUF6973"/>
    <property type="match status" value="1"/>
</dbReference>
<sequence length="275" mass="30515">MLYTTSSKKSQASYYVWLDSLPIAQIDLTYSAGTTIASTTLTYLHSDYLNTPRLATNQGGNLVWSWPSDAFGVGQPNNHGSTIDVILRFPGQIADAHSALYYNYFRDYDPETGRYVESDPIGLDGGLNTFGYVGANPTTVYDSFGLDAQYVYEKYGYLDGFIINYQAGFRSKGIAEDASLDWARKHALFTSPKDFNGGGADAIRHCVWSCEMTRRLGGGIGRDIGEMHERDNGDSASEMDRQNNQMGCFIGENGDPNKSCTELCYHHFPDLIKEN</sequence>
<evidence type="ECO:0000259" key="1">
    <source>
        <dbReference type="Pfam" id="PF22322"/>
    </source>
</evidence>
<dbReference type="RefSeq" id="WP_317234153.1">
    <property type="nucleotide sequence ID" value="NZ_JAWJUL010000079.1"/>
</dbReference>
<keyword evidence="3" id="KW-1185">Reference proteome</keyword>
<dbReference type="PANTHER" id="PTHR32305">
    <property type="match status" value="1"/>
</dbReference>
<accession>A0ABU3XUF3</accession>
<gene>
    <name evidence="2" type="ORF">R0G64_19165</name>
</gene>
<dbReference type="Gene3D" id="2.180.10.10">
    <property type="entry name" value="RHS repeat-associated core"/>
    <property type="match status" value="1"/>
</dbReference>
<feature type="domain" description="DUF6973" evidence="1">
    <location>
        <begin position="195"/>
        <end position="256"/>
    </location>
</feature>
<evidence type="ECO:0000313" key="2">
    <source>
        <dbReference type="EMBL" id="MDV3441547.1"/>
    </source>
</evidence>
<name>A0ABU3XUF3_9GAMM</name>
<comment type="caution">
    <text evidence="2">The sequence shown here is derived from an EMBL/GenBank/DDBJ whole genome shotgun (WGS) entry which is preliminary data.</text>
</comment>